<dbReference type="OrthoDB" id="8828062at2759"/>
<evidence type="ECO:0000313" key="2">
    <source>
        <dbReference type="EMBL" id="CAH1246089.1"/>
    </source>
</evidence>
<protein>
    <submittedName>
        <fullName evidence="2">NXPE3 protein</fullName>
    </submittedName>
</protein>
<evidence type="ECO:0000259" key="1">
    <source>
        <dbReference type="Pfam" id="PF24536"/>
    </source>
</evidence>
<proteinExistence type="predicted"/>
<accession>A0A8J9Z2C2</accession>
<dbReference type="InterPro" id="IPR026845">
    <property type="entry name" value="NXPH/NXPE"/>
</dbReference>
<dbReference type="AlphaFoldDB" id="A0A8J9Z2C2"/>
<dbReference type="Pfam" id="PF06312">
    <property type="entry name" value="Neurexophilin"/>
    <property type="match status" value="1"/>
</dbReference>
<gene>
    <name evidence="2" type="primary">NXPE3</name>
    <name evidence="2" type="ORF">BLAG_LOCUS8231</name>
</gene>
<organism evidence="2 3">
    <name type="scientific">Branchiostoma lanceolatum</name>
    <name type="common">Common lancelet</name>
    <name type="synonym">Amphioxus lanceolatum</name>
    <dbReference type="NCBI Taxonomy" id="7740"/>
    <lineage>
        <taxon>Eukaryota</taxon>
        <taxon>Metazoa</taxon>
        <taxon>Chordata</taxon>
        <taxon>Cephalochordata</taxon>
        <taxon>Leptocardii</taxon>
        <taxon>Amphioxiformes</taxon>
        <taxon>Branchiostomatidae</taxon>
        <taxon>Branchiostoma</taxon>
    </lineage>
</organism>
<sequence length="293" mass="33163">MVTNIGDFYRASIISKKSKSGAVGIITDHQNGTYVAMFRLLWEGEVTIRIQLVLPRQTIDVIERISRERPVDLIKFQKRYTVGQQKVDKPCNVDPVIFKNSAVCNYSDPHAGVWWYCEKPANVPCNSSGYHALLRYEGDLLSTGEEKLFGRGSSALKMPISGHPSKINVNKGGPNDVVGITIWAHFTSYPVEVYRKRMEAVRAAIERLLHRSPETLVVIKSANTREGGVIIAGDWHAYRLDRVMREVFHGMKVVLVDAWEMTNAQHWHGDFIHPAEDIVVQELEFLCSFICPL</sequence>
<dbReference type="Proteomes" id="UP000838412">
    <property type="component" value="Chromosome 15"/>
</dbReference>
<evidence type="ECO:0000313" key="3">
    <source>
        <dbReference type="Proteomes" id="UP000838412"/>
    </source>
</evidence>
<dbReference type="InterPro" id="IPR057106">
    <property type="entry name" value="NXPE4_C"/>
</dbReference>
<reference evidence="2" key="1">
    <citation type="submission" date="2022-01" db="EMBL/GenBank/DDBJ databases">
        <authorList>
            <person name="Braso-Vives M."/>
        </authorList>
    </citation>
    <scope>NUCLEOTIDE SEQUENCE</scope>
</reference>
<feature type="domain" description="NXPE C-terminal" evidence="1">
    <location>
        <begin position="165"/>
        <end position="291"/>
    </location>
</feature>
<dbReference type="PANTHER" id="PTHR16165:SF5">
    <property type="entry name" value="NXPE FAMILY MEMBER 3"/>
    <property type="match status" value="1"/>
</dbReference>
<name>A0A8J9Z2C2_BRALA</name>
<dbReference type="PANTHER" id="PTHR16165">
    <property type="entry name" value="NXPE FAMILY MEMBER"/>
    <property type="match status" value="1"/>
</dbReference>
<keyword evidence="3" id="KW-1185">Reference proteome</keyword>
<dbReference type="EMBL" id="OV696700">
    <property type="protein sequence ID" value="CAH1246089.1"/>
    <property type="molecule type" value="Genomic_DNA"/>
</dbReference>
<dbReference type="Pfam" id="PF24536">
    <property type="entry name" value="NXPE4_C"/>
    <property type="match status" value="1"/>
</dbReference>